<gene>
    <name evidence="5" type="ORF">SBA5_150013</name>
</gene>
<dbReference type="Gene3D" id="1.10.150.240">
    <property type="entry name" value="Putative phosphatase, domain 2"/>
    <property type="match status" value="1"/>
</dbReference>
<dbReference type="InterPro" id="IPR006439">
    <property type="entry name" value="HAD-SF_hydro_IA"/>
</dbReference>
<evidence type="ECO:0000256" key="2">
    <source>
        <dbReference type="ARBA" id="ARBA00004818"/>
    </source>
</evidence>
<name>A0A2N9L4X1_9BACT</name>
<dbReference type="NCBIfam" id="TIGR01509">
    <property type="entry name" value="HAD-SF-IA-v3"/>
    <property type="match status" value="1"/>
</dbReference>
<protein>
    <recommendedName>
        <fullName evidence="4">phosphoglycolate phosphatase</fullName>
        <ecNumber evidence="4">3.1.3.18</ecNumber>
    </recommendedName>
</protein>
<comment type="catalytic activity">
    <reaction evidence="1">
        <text>2-phosphoglycolate + H2O = glycolate + phosphate</text>
        <dbReference type="Rhea" id="RHEA:14369"/>
        <dbReference type="ChEBI" id="CHEBI:15377"/>
        <dbReference type="ChEBI" id="CHEBI:29805"/>
        <dbReference type="ChEBI" id="CHEBI:43474"/>
        <dbReference type="ChEBI" id="CHEBI:58033"/>
        <dbReference type="EC" id="3.1.3.18"/>
    </reaction>
</comment>
<evidence type="ECO:0000256" key="1">
    <source>
        <dbReference type="ARBA" id="ARBA00000830"/>
    </source>
</evidence>
<dbReference type="InterPro" id="IPR050155">
    <property type="entry name" value="HAD-like_hydrolase_sf"/>
</dbReference>
<dbReference type="InterPro" id="IPR023214">
    <property type="entry name" value="HAD_sf"/>
</dbReference>
<dbReference type="OrthoDB" id="9807630at2"/>
<dbReference type="InterPro" id="IPR036412">
    <property type="entry name" value="HAD-like_sf"/>
</dbReference>
<dbReference type="GO" id="GO:0008967">
    <property type="term" value="F:phosphoglycolate phosphatase activity"/>
    <property type="evidence" value="ECO:0007669"/>
    <property type="project" value="UniProtKB-EC"/>
</dbReference>
<sequence length="241" mass="26305">MIRVFRTIPVERLKLLVFDLDGTLIDSAQDLCNSVNAALTEFHLSTLPDPAIAGFVGNGAPTLMRRALALASRSTPDKIDEEFFSKAYAFFLQYYREHKLDFTHAYEGVLDALKALHELHDAPGGPTRIMAVLTNKPVRPARGICEGLGLAGYFLHIYGGDSFPQKKPDPFGLRSLMEETGTTPDETVMIGDSQVDVQTARNAGAWSLGCTFGFGPHTLHDSPPDVLVDSAAEWTQALNPT</sequence>
<evidence type="ECO:0000313" key="6">
    <source>
        <dbReference type="Proteomes" id="UP000239735"/>
    </source>
</evidence>
<dbReference type="SFLD" id="SFLDG01129">
    <property type="entry name" value="C1.5:_HAD__Beta-PGM__Phosphata"/>
    <property type="match status" value="1"/>
</dbReference>
<organism evidence="5 6">
    <name type="scientific">Candidatus Sulfuritelmatomonas gaucii</name>
    <dbReference type="NCBI Taxonomy" id="2043161"/>
    <lineage>
        <taxon>Bacteria</taxon>
        <taxon>Pseudomonadati</taxon>
        <taxon>Acidobacteriota</taxon>
        <taxon>Terriglobia</taxon>
        <taxon>Terriglobales</taxon>
        <taxon>Acidobacteriaceae</taxon>
        <taxon>Candidatus Sulfuritelmatomonas</taxon>
    </lineage>
</organism>
<dbReference type="Proteomes" id="UP000239735">
    <property type="component" value="Unassembled WGS sequence"/>
</dbReference>
<accession>A0A2N9L4X1</accession>
<evidence type="ECO:0000256" key="3">
    <source>
        <dbReference type="ARBA" id="ARBA00006171"/>
    </source>
</evidence>
<dbReference type="GO" id="GO:0005829">
    <property type="term" value="C:cytosol"/>
    <property type="evidence" value="ECO:0007669"/>
    <property type="project" value="TreeGrafter"/>
</dbReference>
<dbReference type="AlphaFoldDB" id="A0A2N9L4X1"/>
<dbReference type="SUPFAM" id="SSF56784">
    <property type="entry name" value="HAD-like"/>
    <property type="match status" value="1"/>
</dbReference>
<dbReference type="EC" id="3.1.3.18" evidence="4"/>
<dbReference type="PANTHER" id="PTHR43434">
    <property type="entry name" value="PHOSPHOGLYCOLATE PHOSPHATASE"/>
    <property type="match status" value="1"/>
</dbReference>
<dbReference type="NCBIfam" id="TIGR01549">
    <property type="entry name" value="HAD-SF-IA-v1"/>
    <property type="match status" value="1"/>
</dbReference>
<dbReference type="EMBL" id="OKRB01000057">
    <property type="protein sequence ID" value="SPE18279.1"/>
    <property type="molecule type" value="Genomic_DNA"/>
</dbReference>
<comment type="similarity">
    <text evidence="3">Belongs to the HAD-like hydrolase superfamily. CbbY/CbbZ/Gph/YieH family.</text>
</comment>
<dbReference type="Gene3D" id="3.40.50.1000">
    <property type="entry name" value="HAD superfamily/HAD-like"/>
    <property type="match status" value="1"/>
</dbReference>
<dbReference type="InterPro" id="IPR041492">
    <property type="entry name" value="HAD_2"/>
</dbReference>
<evidence type="ECO:0000256" key="4">
    <source>
        <dbReference type="ARBA" id="ARBA00013078"/>
    </source>
</evidence>
<proteinExistence type="inferred from homology"/>
<dbReference type="GO" id="GO:0006281">
    <property type="term" value="P:DNA repair"/>
    <property type="evidence" value="ECO:0007669"/>
    <property type="project" value="TreeGrafter"/>
</dbReference>
<dbReference type="Pfam" id="PF13419">
    <property type="entry name" value="HAD_2"/>
    <property type="match status" value="1"/>
</dbReference>
<dbReference type="SFLD" id="SFLDS00003">
    <property type="entry name" value="Haloacid_Dehalogenase"/>
    <property type="match status" value="1"/>
</dbReference>
<comment type="pathway">
    <text evidence="2">Organic acid metabolism; glycolate biosynthesis; glycolate from 2-phosphoglycolate: step 1/1.</text>
</comment>
<evidence type="ECO:0000313" key="5">
    <source>
        <dbReference type="EMBL" id="SPE18279.1"/>
    </source>
</evidence>
<dbReference type="PANTHER" id="PTHR43434:SF1">
    <property type="entry name" value="PHOSPHOGLYCOLATE PHOSPHATASE"/>
    <property type="match status" value="1"/>
</dbReference>
<reference evidence="6" key="1">
    <citation type="submission" date="2018-02" db="EMBL/GenBank/DDBJ databases">
        <authorList>
            <person name="Hausmann B."/>
        </authorList>
    </citation>
    <scope>NUCLEOTIDE SEQUENCE [LARGE SCALE GENOMIC DNA]</scope>
    <source>
        <strain evidence="6">Peat soil MAG SbA5</strain>
    </source>
</reference>
<dbReference type="InterPro" id="IPR023198">
    <property type="entry name" value="PGP-like_dom2"/>
</dbReference>